<evidence type="ECO:0000256" key="3">
    <source>
        <dbReference type="ARBA" id="ARBA00038374"/>
    </source>
</evidence>
<dbReference type="EMBL" id="AOFI03000087">
    <property type="protein sequence ID" value="KAF4321949.1"/>
    <property type="molecule type" value="Genomic_DNA"/>
</dbReference>
<dbReference type="PROSITE" id="PS01276">
    <property type="entry name" value="PEPTIDASE_U32"/>
    <property type="match status" value="1"/>
</dbReference>
<protein>
    <recommendedName>
        <fullName evidence="4">Peptidase family U32 C-terminal domain-containing protein</fullName>
    </recommendedName>
</protein>
<reference evidence="5" key="2">
    <citation type="submission" date="2020-02" db="EMBL/GenBank/DDBJ databases">
        <authorList>
            <person name="Studholme D.J."/>
        </authorList>
    </citation>
    <scope>NUCLEOTIDE SEQUENCE</scope>
    <source>
        <strain evidence="5">00238/432</strain>
    </source>
</reference>
<feature type="domain" description="Peptidase family U32 C-terminal" evidence="4">
    <location>
        <begin position="654"/>
        <end position="734"/>
    </location>
</feature>
<comment type="similarity">
    <text evidence="3">Belongs to the peptidase U32 family.</text>
</comment>
<dbReference type="AlphaFoldDB" id="A0A8J4SEF9"/>
<dbReference type="InterPro" id="IPR051454">
    <property type="entry name" value="RNA/ubiquinone_mod_enzymes"/>
</dbReference>
<accession>A0A8J4SEF9</accession>
<evidence type="ECO:0000313" key="6">
    <source>
        <dbReference type="Proteomes" id="UP000702964"/>
    </source>
</evidence>
<reference evidence="5" key="1">
    <citation type="journal article" date="2015" name="Genom Data">
        <title>Draft genome sequences of Phytophthora kernoviae and Phytophthora ramorum lineage EU2 from Scotland.</title>
        <authorList>
            <person name="Sambles C."/>
            <person name="Schlenzig A."/>
            <person name="O'Neill P."/>
            <person name="Grant M."/>
            <person name="Studholme D.J."/>
        </authorList>
    </citation>
    <scope>NUCLEOTIDE SEQUENCE</scope>
    <source>
        <strain evidence="5">00238/432</strain>
    </source>
</reference>
<dbReference type="PANTHER" id="PTHR30217:SF6">
    <property type="entry name" value="TRNA HYDROXYLATION PROTEIN P"/>
    <property type="match status" value="1"/>
</dbReference>
<evidence type="ECO:0000256" key="1">
    <source>
        <dbReference type="ARBA" id="ARBA00022670"/>
    </source>
</evidence>
<dbReference type="Pfam" id="PF16325">
    <property type="entry name" value="Peptidase_U32_C"/>
    <property type="match status" value="1"/>
</dbReference>
<keyword evidence="1" id="KW-0645">Protease</keyword>
<evidence type="ECO:0000256" key="2">
    <source>
        <dbReference type="ARBA" id="ARBA00022801"/>
    </source>
</evidence>
<evidence type="ECO:0000259" key="4">
    <source>
        <dbReference type="Pfam" id="PF16325"/>
    </source>
</evidence>
<dbReference type="Gene3D" id="2.40.30.10">
    <property type="entry name" value="Translation factors"/>
    <property type="match status" value="1"/>
</dbReference>
<dbReference type="GO" id="GO:0006508">
    <property type="term" value="P:proteolysis"/>
    <property type="evidence" value="ECO:0007669"/>
    <property type="project" value="UniProtKB-KW"/>
</dbReference>
<dbReference type="Proteomes" id="UP000702964">
    <property type="component" value="Unassembled WGS sequence"/>
</dbReference>
<evidence type="ECO:0000313" key="5">
    <source>
        <dbReference type="EMBL" id="KAF4321949.1"/>
    </source>
</evidence>
<dbReference type="InterPro" id="IPR032525">
    <property type="entry name" value="Peptidase_U32_C"/>
</dbReference>
<dbReference type="InterPro" id="IPR001539">
    <property type="entry name" value="Peptidase_U32"/>
</dbReference>
<dbReference type="Pfam" id="PF01136">
    <property type="entry name" value="Peptidase_U32"/>
    <property type="match status" value="2"/>
</dbReference>
<proteinExistence type="inferred from homology"/>
<organism evidence="5 6">
    <name type="scientific">Phytophthora kernoviae 00238/432</name>
    <dbReference type="NCBI Taxonomy" id="1284355"/>
    <lineage>
        <taxon>Eukaryota</taxon>
        <taxon>Sar</taxon>
        <taxon>Stramenopiles</taxon>
        <taxon>Oomycota</taxon>
        <taxon>Peronosporomycetes</taxon>
        <taxon>Peronosporales</taxon>
        <taxon>Peronosporaceae</taxon>
        <taxon>Phytophthora</taxon>
    </lineage>
</organism>
<comment type="caution">
    <text evidence="5">The sequence shown here is derived from an EMBL/GenBank/DDBJ whole genome shotgun (WGS) entry which is preliminary data.</text>
</comment>
<sequence>MYMSTKHELLVTAANVKEAEVLLLAGADALLIGDDRFGMRLPGSFSVEETAEVVAVAAKHQARVYVSMNNLMSNELLKELPEYVQALGKIGVHGVEFNDPSVLASIKEHAPHIQLHWNAEMTSTNYATANYWGTKGASRVVLARELNMDELTEMVPYLKVQAQVQVHGMTNIYHSKRSLVQSYMSHQGRPVEGHLGKERGLFLIEAERRDEKFPIYEDVNGTHIMSSEDICILEDLHLLMEAGVHSFKIEGMLKPLAYNEAVVRAYRVALDSYAADADAYAFCEEWLDEVHEVNEMETVAVKRKFSGKRNRLDKPELLAPAGNLEKLKFAIHYGADAVYIGGQAYGLRSNADNFSFEEMREGVEFAKKYGAKVFVATNIYAHNEDIEGIQAYLQNLYDAGIAAIIVADPAIIEVAQRAVPGLEVHLSTQQSTLNWQAVKFWKDEGLPRVVLGRETSFEEIEEIKANVDIEIEAFIHGAMCSSYSGRCVLSNHFTDRDSNRGGCCQSCRWKYDLFEDAREGTVWVSEEEMQMQAPAPFKLGENQLPLFQEQDNSFSMGSKDLCMIGHIPELIDVGVDSFKIEGRMKSIHYVATVVNVYRQAIDSYMADPENYVLKPEWVEEMNKAANRPLNTGFFYDTPDHEDHIYEPEEKAVPYDFAGLVIDYDATTGMATIQQRNHFKPGQEIEFFGPGGHFFKQVVGELQDEEGNVLDAARHPLQRVKMKVDQPVSYFDMMRKKK</sequence>
<keyword evidence="2" id="KW-0378">Hydrolase</keyword>
<dbReference type="GO" id="GO:0008233">
    <property type="term" value="F:peptidase activity"/>
    <property type="evidence" value="ECO:0007669"/>
    <property type="project" value="UniProtKB-KW"/>
</dbReference>
<dbReference type="PANTHER" id="PTHR30217">
    <property type="entry name" value="PEPTIDASE U32 FAMILY"/>
    <property type="match status" value="1"/>
</dbReference>
<name>A0A8J4SEF9_9STRA</name>
<gene>
    <name evidence="5" type="ORF">G195_004874</name>
</gene>